<organism evidence="4 5">
    <name type="scientific">Glonium stellatum</name>
    <dbReference type="NCBI Taxonomy" id="574774"/>
    <lineage>
        <taxon>Eukaryota</taxon>
        <taxon>Fungi</taxon>
        <taxon>Dikarya</taxon>
        <taxon>Ascomycota</taxon>
        <taxon>Pezizomycotina</taxon>
        <taxon>Dothideomycetes</taxon>
        <taxon>Pleosporomycetidae</taxon>
        <taxon>Gloniales</taxon>
        <taxon>Gloniaceae</taxon>
        <taxon>Glonium</taxon>
    </lineage>
</organism>
<evidence type="ECO:0000313" key="4">
    <source>
        <dbReference type="EMBL" id="OCL04552.1"/>
    </source>
</evidence>
<dbReference type="AlphaFoldDB" id="A0A8E2ETD5"/>
<keyword evidence="1" id="KW-0863">Zinc-finger</keyword>
<feature type="region of interest" description="Disordered" evidence="2">
    <location>
        <begin position="562"/>
        <end position="583"/>
    </location>
</feature>
<feature type="domain" description="C2H2-type" evidence="3">
    <location>
        <begin position="629"/>
        <end position="656"/>
    </location>
</feature>
<feature type="region of interest" description="Disordered" evidence="2">
    <location>
        <begin position="795"/>
        <end position="867"/>
    </location>
</feature>
<dbReference type="InterPro" id="IPR013087">
    <property type="entry name" value="Znf_C2H2_type"/>
</dbReference>
<sequence>MSQENHPQYNYSDSYPKFFSPKPPNSSLQWAQQRPVGLEHPSTRVRSNVDTFSRRTPSASRSASFNYPQPNPSQRGSQIDPNLHLLNVPHQSSSRSRVDILPQNPIQRFYIAADDAWTPERSLGSFNNPAALPRDSNFPSQPGPNLDYVRYRNPPGSEIESNGTAPFHSDSGYGTAPATHSVGSIEPVDYGQDVPADVSIQLENINFTGRTNDPVDMSRSVRSDRSDQLKIRPSHRKAQKCPHCEEVPKCPSDYKKHILKHEKPHRCDVRGCRRGLKGFTTVNDLNRHKKSVHRIGSTTKSYRCASENCRNKEKIWPRLDNFKQHVNRMHADEDGSELIRLSEYHGRQPSSSPTPQPMSVAPMDTTLAGMEKHPHLSIPSFSNSGNLCLTPENNPRWENLEISPHEFDMDGNPPDTNHEMYAPGSQQADLGMNTGYRPTDQGQSTGLGSSTPSSWRGDATSPNVSLGLNTLAAVACSAPPQSSPESVASNKQFQRLPALSREPQTKAEQQKRALGHLTSYIAANIPNNPKGEEIDKAVWRLLSRATGWEGKDSGLAGTSGEVNGMSSNQLPVPASQVTRDASKNTEGIQDTITRTEVLRGLAELAKLIKQKGKKNSAVNSRHRPLTNLEMCEVCDKAVPRRCDLKKHMKRHTRPYGCTFPKCKKKFGSKNDWKRHENSQHFQLETWRCQLDGPNQACCAELFYRKEMFEEHLKVKHGMIDNSLVTQEIKRRRIGRNGQGHFWCGFCKDIIPLEHKRNAAWDERFNHIDNHFSKESKKIEEWLCLEAKKTKGEVLKEMDKNNFDEDDEVGMEDGNDDVSPPESQASLAQQSSSSGEGTSPSANSEGQASGSSNPRKRHRSAEPHTSRPGRRDILSYCCRCNLGPFANKIYATCMECDHPFCPMCPQKLFINDENGLDLDIFSYST</sequence>
<feature type="compositionally biased region" description="Polar residues" evidence="2">
    <location>
        <begin position="1"/>
        <end position="13"/>
    </location>
</feature>
<feature type="region of interest" description="Disordered" evidence="2">
    <location>
        <begin position="477"/>
        <end position="510"/>
    </location>
</feature>
<dbReference type="Proteomes" id="UP000250140">
    <property type="component" value="Unassembled WGS sequence"/>
</dbReference>
<feature type="compositionally biased region" description="Acidic residues" evidence="2">
    <location>
        <begin position="803"/>
        <end position="815"/>
    </location>
</feature>
<feature type="compositionally biased region" description="Polar residues" evidence="2">
    <location>
        <begin position="66"/>
        <end position="80"/>
    </location>
</feature>
<dbReference type="InterPro" id="IPR036236">
    <property type="entry name" value="Znf_C2H2_sf"/>
</dbReference>
<feature type="compositionally biased region" description="Polar residues" evidence="2">
    <location>
        <begin position="479"/>
        <end position="493"/>
    </location>
</feature>
<dbReference type="PANTHER" id="PTHR35391">
    <property type="entry name" value="C2H2-TYPE DOMAIN-CONTAINING PROTEIN-RELATED"/>
    <property type="match status" value="1"/>
</dbReference>
<evidence type="ECO:0000313" key="5">
    <source>
        <dbReference type="Proteomes" id="UP000250140"/>
    </source>
</evidence>
<dbReference type="PANTHER" id="PTHR35391:SF3">
    <property type="entry name" value="FINGER DOMAIN PROTEIN, PUTATIVE (AFU_ORTHOLOGUE AFUA_8G04300)-RELATED"/>
    <property type="match status" value="1"/>
</dbReference>
<protein>
    <recommendedName>
        <fullName evidence="3">C2H2-type domain-containing protein</fullName>
    </recommendedName>
</protein>
<dbReference type="SUPFAM" id="SSF57667">
    <property type="entry name" value="beta-beta-alpha zinc fingers"/>
    <property type="match status" value="1"/>
</dbReference>
<accession>A0A8E2ETD5</accession>
<feature type="region of interest" description="Disordered" evidence="2">
    <location>
        <begin position="433"/>
        <end position="462"/>
    </location>
</feature>
<evidence type="ECO:0000256" key="2">
    <source>
        <dbReference type="SAM" id="MobiDB-lite"/>
    </source>
</evidence>
<dbReference type="Gene3D" id="3.30.160.60">
    <property type="entry name" value="Classic Zinc Finger"/>
    <property type="match status" value="2"/>
</dbReference>
<dbReference type="GO" id="GO:0008270">
    <property type="term" value="F:zinc ion binding"/>
    <property type="evidence" value="ECO:0007669"/>
    <property type="project" value="UniProtKB-KW"/>
</dbReference>
<proteinExistence type="predicted"/>
<dbReference type="OrthoDB" id="6077919at2759"/>
<feature type="compositionally biased region" description="Low complexity" evidence="2">
    <location>
        <begin position="54"/>
        <end position="65"/>
    </location>
</feature>
<name>A0A8E2ETD5_9PEZI</name>
<reference evidence="4 5" key="1">
    <citation type="journal article" date="2016" name="Nat. Commun.">
        <title>Ectomycorrhizal ecology is imprinted in the genome of the dominant symbiotic fungus Cenococcum geophilum.</title>
        <authorList>
            <consortium name="DOE Joint Genome Institute"/>
            <person name="Peter M."/>
            <person name="Kohler A."/>
            <person name="Ohm R.A."/>
            <person name="Kuo A."/>
            <person name="Krutzmann J."/>
            <person name="Morin E."/>
            <person name="Arend M."/>
            <person name="Barry K.W."/>
            <person name="Binder M."/>
            <person name="Choi C."/>
            <person name="Clum A."/>
            <person name="Copeland A."/>
            <person name="Grisel N."/>
            <person name="Haridas S."/>
            <person name="Kipfer T."/>
            <person name="LaButti K."/>
            <person name="Lindquist E."/>
            <person name="Lipzen A."/>
            <person name="Maire R."/>
            <person name="Meier B."/>
            <person name="Mihaltcheva S."/>
            <person name="Molinier V."/>
            <person name="Murat C."/>
            <person name="Poggeler S."/>
            <person name="Quandt C.A."/>
            <person name="Sperisen C."/>
            <person name="Tritt A."/>
            <person name="Tisserant E."/>
            <person name="Crous P.W."/>
            <person name="Henrissat B."/>
            <person name="Nehls U."/>
            <person name="Egli S."/>
            <person name="Spatafora J.W."/>
            <person name="Grigoriev I.V."/>
            <person name="Martin F.M."/>
        </authorList>
    </citation>
    <scope>NUCLEOTIDE SEQUENCE [LARGE SCALE GENOMIC DNA]</scope>
    <source>
        <strain evidence="4 5">CBS 207.34</strain>
    </source>
</reference>
<feature type="region of interest" description="Disordered" evidence="2">
    <location>
        <begin position="1"/>
        <end position="81"/>
    </location>
</feature>
<keyword evidence="1" id="KW-0479">Metal-binding</keyword>
<feature type="compositionally biased region" description="Polar residues" evidence="2">
    <location>
        <begin position="440"/>
        <end position="462"/>
    </location>
</feature>
<dbReference type="PROSITE" id="PS00028">
    <property type="entry name" value="ZINC_FINGER_C2H2_1"/>
    <property type="match status" value="2"/>
</dbReference>
<keyword evidence="5" id="KW-1185">Reference proteome</keyword>
<feature type="domain" description="C2H2-type" evidence="3">
    <location>
        <begin position="655"/>
        <end position="685"/>
    </location>
</feature>
<evidence type="ECO:0000256" key="1">
    <source>
        <dbReference type="PROSITE-ProRule" id="PRU00042"/>
    </source>
</evidence>
<dbReference type="SMART" id="SM00355">
    <property type="entry name" value="ZnF_C2H2"/>
    <property type="match status" value="6"/>
</dbReference>
<feature type="compositionally biased region" description="Low complexity" evidence="2">
    <location>
        <begin position="819"/>
        <end position="843"/>
    </location>
</feature>
<dbReference type="PROSITE" id="PS50157">
    <property type="entry name" value="ZINC_FINGER_C2H2_2"/>
    <property type="match status" value="2"/>
</dbReference>
<evidence type="ECO:0000259" key="3">
    <source>
        <dbReference type="PROSITE" id="PS50157"/>
    </source>
</evidence>
<gene>
    <name evidence="4" type="ORF">AOQ84DRAFT_380471</name>
</gene>
<dbReference type="EMBL" id="KV750474">
    <property type="protein sequence ID" value="OCL04552.1"/>
    <property type="molecule type" value="Genomic_DNA"/>
</dbReference>
<keyword evidence="1" id="KW-0862">Zinc</keyword>